<feature type="coiled-coil region" evidence="1">
    <location>
        <begin position="173"/>
        <end position="200"/>
    </location>
</feature>
<sequence>MTRKWSNKETLLLLRLYLKYKRDFRERHKKRTEIWQHVVREFEQHGFKASYIKLDRKFRNMSRTYFNIKRQKKDGDPNWEYFSAMDEIYAGTLPEPSALTVNFEAAPEEESQQQIEIKTEQPDVIQTDVLMDESNFEELVSSRIKEEQQEIDIENSTLVRCLQTERVDELRAIRITLEEANEIQRQRNALLQERNELMRRYLGSNLKFNPHLYNLVN</sequence>
<evidence type="ECO:0000259" key="2">
    <source>
        <dbReference type="Pfam" id="PF13837"/>
    </source>
</evidence>
<dbReference type="OrthoDB" id="6346437at2759"/>
<dbReference type="Proteomes" id="UP000504633">
    <property type="component" value="Unplaced"/>
</dbReference>
<dbReference type="GO" id="GO:0045893">
    <property type="term" value="P:positive regulation of DNA-templated transcription"/>
    <property type="evidence" value="ECO:0007669"/>
    <property type="project" value="TreeGrafter"/>
</dbReference>
<feature type="domain" description="Myb/SANT-like DNA-binding" evidence="2">
    <location>
        <begin position="3"/>
        <end position="88"/>
    </location>
</feature>
<name>A0A6J1L5C5_DROHY</name>
<dbReference type="AlphaFoldDB" id="A0A6J1L5C5"/>
<organism evidence="3 4">
    <name type="scientific">Drosophila hydei</name>
    <name type="common">Fruit fly</name>
    <dbReference type="NCBI Taxonomy" id="7224"/>
    <lineage>
        <taxon>Eukaryota</taxon>
        <taxon>Metazoa</taxon>
        <taxon>Ecdysozoa</taxon>
        <taxon>Arthropoda</taxon>
        <taxon>Hexapoda</taxon>
        <taxon>Insecta</taxon>
        <taxon>Pterygota</taxon>
        <taxon>Neoptera</taxon>
        <taxon>Endopterygota</taxon>
        <taxon>Diptera</taxon>
        <taxon>Brachycera</taxon>
        <taxon>Muscomorpha</taxon>
        <taxon>Ephydroidea</taxon>
        <taxon>Drosophilidae</taxon>
        <taxon>Drosophila</taxon>
    </lineage>
</organism>
<evidence type="ECO:0000313" key="4">
    <source>
        <dbReference type="RefSeq" id="XP_023160956.2"/>
    </source>
</evidence>
<dbReference type="Gene3D" id="1.10.10.60">
    <property type="entry name" value="Homeodomain-like"/>
    <property type="match status" value="1"/>
</dbReference>
<protein>
    <submittedName>
        <fullName evidence="4">Uncharacterized protein LOC111592785</fullName>
    </submittedName>
</protein>
<dbReference type="PANTHER" id="PTHR22666:SF3">
    <property type="entry name" value="MYB_SANT-LIKE DNA-BINDING DOMAIN-CONTAINING PROTEIN 1"/>
    <property type="match status" value="1"/>
</dbReference>
<dbReference type="InterPro" id="IPR026095">
    <property type="entry name" value="Myb/SANT-like_DNA-bd_dom_prot"/>
</dbReference>
<dbReference type="GeneID" id="111592785"/>
<dbReference type="GO" id="GO:0016604">
    <property type="term" value="C:nuclear body"/>
    <property type="evidence" value="ECO:0007669"/>
    <property type="project" value="TreeGrafter"/>
</dbReference>
<keyword evidence="1" id="KW-0175">Coiled coil</keyword>
<dbReference type="RefSeq" id="XP_023160956.2">
    <property type="nucleotide sequence ID" value="XM_023305188.2"/>
</dbReference>
<dbReference type="KEGG" id="dhe:111592785"/>
<keyword evidence="3" id="KW-1185">Reference proteome</keyword>
<evidence type="ECO:0000256" key="1">
    <source>
        <dbReference type="SAM" id="Coils"/>
    </source>
</evidence>
<evidence type="ECO:0000313" key="3">
    <source>
        <dbReference type="Proteomes" id="UP000504633"/>
    </source>
</evidence>
<reference evidence="4" key="1">
    <citation type="submission" date="2025-08" db="UniProtKB">
        <authorList>
            <consortium name="RefSeq"/>
        </authorList>
    </citation>
    <scope>IDENTIFICATION</scope>
    <source>
        <strain evidence="4">15085-1641.00</strain>
        <tissue evidence="4">Whole body</tissue>
    </source>
</reference>
<dbReference type="OMA" id="KRTEIWQ"/>
<accession>A0A6J1L5C5</accession>
<proteinExistence type="predicted"/>
<dbReference type="InterPro" id="IPR044822">
    <property type="entry name" value="Myb_DNA-bind_4"/>
</dbReference>
<dbReference type="Pfam" id="PF13837">
    <property type="entry name" value="Myb_DNA-bind_4"/>
    <property type="match status" value="1"/>
</dbReference>
<dbReference type="PANTHER" id="PTHR22666">
    <property type="entry name" value="MYB_SANT-LIKE DNA-BINDING DOMAIN-CONTAINING PROTEIN 1"/>
    <property type="match status" value="1"/>
</dbReference>
<gene>
    <name evidence="4" type="primary">LOC111592785</name>
</gene>